<dbReference type="GO" id="GO:0036122">
    <property type="term" value="F:BMP binding"/>
    <property type="evidence" value="ECO:0007669"/>
    <property type="project" value="TreeGrafter"/>
</dbReference>
<keyword evidence="4" id="KW-1015">Disulfide bond</keyword>
<dbReference type="InterPro" id="IPR029034">
    <property type="entry name" value="Cystine-knot_cytokine"/>
</dbReference>
<dbReference type="GO" id="GO:0009887">
    <property type="term" value="P:animal organ morphogenesis"/>
    <property type="evidence" value="ECO:0007669"/>
    <property type="project" value="TreeGrafter"/>
</dbReference>
<keyword evidence="2" id="KW-0964">Secreted</keyword>
<dbReference type="Pfam" id="PF03045">
    <property type="entry name" value="DAN"/>
    <property type="match status" value="1"/>
</dbReference>
<dbReference type="GO" id="GO:0005615">
    <property type="term" value="C:extracellular space"/>
    <property type="evidence" value="ECO:0007669"/>
    <property type="project" value="TreeGrafter"/>
</dbReference>
<keyword evidence="8" id="KW-1185">Reference proteome</keyword>
<evidence type="ECO:0000256" key="2">
    <source>
        <dbReference type="ARBA" id="ARBA00022525"/>
    </source>
</evidence>
<protein>
    <recommendedName>
        <fullName evidence="6">DAN domain-containing protein</fullName>
    </recommendedName>
</protein>
<dbReference type="GO" id="GO:0048018">
    <property type="term" value="F:receptor ligand activity"/>
    <property type="evidence" value="ECO:0007669"/>
    <property type="project" value="TreeGrafter"/>
</dbReference>
<reference evidence="7" key="2">
    <citation type="submission" date="2021-08" db="EMBL/GenBank/DDBJ databases">
        <authorList>
            <person name="Eriksson T."/>
        </authorList>
    </citation>
    <scope>NUCLEOTIDE SEQUENCE</scope>
    <source>
        <strain evidence="7">Stoneville</strain>
        <tissue evidence="7">Whole head</tissue>
    </source>
</reference>
<comment type="caution">
    <text evidence="7">The sequence shown here is derived from an EMBL/GenBank/DDBJ whole genome shotgun (WGS) entry which is preliminary data.</text>
</comment>
<gene>
    <name evidence="7" type="ORF">GEV33_007010</name>
</gene>
<evidence type="ECO:0000313" key="7">
    <source>
        <dbReference type="EMBL" id="KAH0815781.1"/>
    </source>
</evidence>
<dbReference type="AlphaFoldDB" id="A0A8J6LJ80"/>
<dbReference type="EMBL" id="JABDTM020022598">
    <property type="protein sequence ID" value="KAH0815781.1"/>
    <property type="molecule type" value="Genomic_DNA"/>
</dbReference>
<name>A0A8J6LJ80_TENMO</name>
<evidence type="ECO:0000313" key="8">
    <source>
        <dbReference type="Proteomes" id="UP000719412"/>
    </source>
</evidence>
<dbReference type="PANTHER" id="PTHR15283">
    <property type="entry name" value="GREMLIN 1"/>
    <property type="match status" value="1"/>
</dbReference>
<evidence type="ECO:0000256" key="3">
    <source>
        <dbReference type="ARBA" id="ARBA00022729"/>
    </source>
</evidence>
<feature type="domain" description="DAN" evidence="6">
    <location>
        <begin position="18"/>
        <end position="100"/>
    </location>
</feature>
<accession>A0A8J6LJ80</accession>
<dbReference type="InterPro" id="IPR004133">
    <property type="entry name" value="DAN_dom"/>
</dbReference>
<evidence type="ECO:0000259" key="6">
    <source>
        <dbReference type="Pfam" id="PF03045"/>
    </source>
</evidence>
<dbReference type="Gene3D" id="2.10.90.10">
    <property type="entry name" value="Cystine-knot cytokines"/>
    <property type="match status" value="1"/>
</dbReference>
<dbReference type="Proteomes" id="UP000719412">
    <property type="component" value="Unassembled WGS sequence"/>
</dbReference>
<sequence length="101" mass="11256">MLIQFLFVITAAATLAEREHKVHNIILYPEKYSWCQTTPIQQVVASPGYEPVTIDNNVCVGACYSYSIPSTQPAEPGELIGPYCDSCQPVETKCYHVSMQK</sequence>
<comment type="subcellular location">
    <subcellularLocation>
        <location evidence="1">Secreted</location>
    </subcellularLocation>
</comment>
<dbReference type="PANTHER" id="PTHR15283:SF5">
    <property type="entry name" value="NEUROBLASTOMA SUPPRESSOR OF TUMORIGENICITY 1"/>
    <property type="match status" value="1"/>
</dbReference>
<feature type="signal peptide" evidence="5">
    <location>
        <begin position="1"/>
        <end position="16"/>
    </location>
</feature>
<reference evidence="7" key="1">
    <citation type="journal article" date="2020" name="J Insects Food Feed">
        <title>The yellow mealworm (Tenebrio molitor) genome: a resource for the emerging insects as food and feed industry.</title>
        <authorList>
            <person name="Eriksson T."/>
            <person name="Andere A."/>
            <person name="Kelstrup H."/>
            <person name="Emery V."/>
            <person name="Picard C."/>
        </authorList>
    </citation>
    <scope>NUCLEOTIDE SEQUENCE</scope>
    <source>
        <strain evidence="7">Stoneville</strain>
        <tissue evidence="7">Whole head</tissue>
    </source>
</reference>
<evidence type="ECO:0000256" key="1">
    <source>
        <dbReference type="ARBA" id="ARBA00004613"/>
    </source>
</evidence>
<keyword evidence="3 5" id="KW-0732">Signal</keyword>
<evidence type="ECO:0000256" key="4">
    <source>
        <dbReference type="ARBA" id="ARBA00023157"/>
    </source>
</evidence>
<evidence type="ECO:0000256" key="5">
    <source>
        <dbReference type="SAM" id="SignalP"/>
    </source>
</evidence>
<dbReference type="GO" id="GO:0038098">
    <property type="term" value="P:sequestering of BMP from receptor via BMP binding"/>
    <property type="evidence" value="ECO:0007669"/>
    <property type="project" value="TreeGrafter"/>
</dbReference>
<organism evidence="7 8">
    <name type="scientific">Tenebrio molitor</name>
    <name type="common">Yellow mealworm beetle</name>
    <dbReference type="NCBI Taxonomy" id="7067"/>
    <lineage>
        <taxon>Eukaryota</taxon>
        <taxon>Metazoa</taxon>
        <taxon>Ecdysozoa</taxon>
        <taxon>Arthropoda</taxon>
        <taxon>Hexapoda</taxon>
        <taxon>Insecta</taxon>
        <taxon>Pterygota</taxon>
        <taxon>Neoptera</taxon>
        <taxon>Endopterygota</taxon>
        <taxon>Coleoptera</taxon>
        <taxon>Polyphaga</taxon>
        <taxon>Cucujiformia</taxon>
        <taxon>Tenebrionidae</taxon>
        <taxon>Tenebrio</taxon>
    </lineage>
</organism>
<proteinExistence type="predicted"/>
<feature type="chain" id="PRO_5035245359" description="DAN domain-containing protein" evidence="5">
    <location>
        <begin position="17"/>
        <end position="101"/>
    </location>
</feature>